<dbReference type="AlphaFoldDB" id="A0AA37T9K4"/>
<dbReference type="EMBL" id="BSPD01000022">
    <property type="protein sequence ID" value="GLS25137.1"/>
    <property type="molecule type" value="Genomic_DNA"/>
</dbReference>
<keyword evidence="2" id="KW-1185">Reference proteome</keyword>
<organism evidence="1 2">
    <name type="scientific">Marinibactrum halimedae</name>
    <dbReference type="NCBI Taxonomy" id="1444977"/>
    <lineage>
        <taxon>Bacteria</taxon>
        <taxon>Pseudomonadati</taxon>
        <taxon>Pseudomonadota</taxon>
        <taxon>Gammaproteobacteria</taxon>
        <taxon>Cellvibrionales</taxon>
        <taxon>Cellvibrionaceae</taxon>
        <taxon>Marinibactrum</taxon>
    </lineage>
</organism>
<dbReference type="Proteomes" id="UP001156870">
    <property type="component" value="Unassembled WGS sequence"/>
</dbReference>
<accession>A0AA37T9K4</accession>
<name>A0AA37T9K4_9GAMM</name>
<comment type="caution">
    <text evidence="1">The sequence shown here is derived from an EMBL/GenBank/DDBJ whole genome shotgun (WGS) entry which is preliminary data.</text>
</comment>
<proteinExistence type="predicted"/>
<sequence>MKRLFFTFDVQLEEHGFQARKGQIVDASFVDVPRQRNKKEENKQIKRGET</sequence>
<protein>
    <submittedName>
        <fullName evidence="1">Uncharacterized protein</fullName>
    </submittedName>
</protein>
<reference evidence="1 2" key="1">
    <citation type="journal article" date="2014" name="Int. J. Syst. Evol. Microbiol.">
        <title>Complete genome sequence of Corynebacterium casei LMG S-19264T (=DSM 44701T), isolated from a smear-ripened cheese.</title>
        <authorList>
            <consortium name="US DOE Joint Genome Institute (JGI-PGF)"/>
            <person name="Walter F."/>
            <person name="Albersmeier A."/>
            <person name="Kalinowski J."/>
            <person name="Ruckert C."/>
        </authorList>
    </citation>
    <scope>NUCLEOTIDE SEQUENCE [LARGE SCALE GENOMIC DNA]</scope>
    <source>
        <strain evidence="1 2">NBRC 110095</strain>
    </source>
</reference>
<gene>
    <name evidence="1" type="ORF">GCM10007877_08510</name>
</gene>
<evidence type="ECO:0000313" key="2">
    <source>
        <dbReference type="Proteomes" id="UP001156870"/>
    </source>
</evidence>
<evidence type="ECO:0000313" key="1">
    <source>
        <dbReference type="EMBL" id="GLS25137.1"/>
    </source>
</evidence>